<dbReference type="InterPro" id="IPR018062">
    <property type="entry name" value="HTH_AraC-typ_CS"/>
</dbReference>
<dbReference type="Gene3D" id="1.25.40.10">
    <property type="entry name" value="Tetratricopeptide repeat domain"/>
    <property type="match status" value="1"/>
</dbReference>
<dbReference type="SMART" id="SM00342">
    <property type="entry name" value="HTH_ARAC"/>
    <property type="match status" value="1"/>
</dbReference>
<keyword evidence="5" id="KW-0472">Membrane</keyword>
<dbReference type="PROSITE" id="PS01124">
    <property type="entry name" value="HTH_ARAC_FAMILY_2"/>
    <property type="match status" value="1"/>
</dbReference>
<dbReference type="Gene3D" id="1.10.10.60">
    <property type="entry name" value="Homeodomain-like"/>
    <property type="match status" value="2"/>
</dbReference>
<feature type="compositionally biased region" description="Basic and acidic residues" evidence="4">
    <location>
        <begin position="271"/>
        <end position="280"/>
    </location>
</feature>
<dbReference type="InterPro" id="IPR018060">
    <property type="entry name" value="HTH_AraC"/>
</dbReference>
<dbReference type="PROSITE" id="PS51257">
    <property type="entry name" value="PROKAR_LIPOPROTEIN"/>
    <property type="match status" value="1"/>
</dbReference>
<evidence type="ECO:0000313" key="8">
    <source>
        <dbReference type="EMBL" id="VEH14417.1"/>
    </source>
</evidence>
<feature type="transmembrane region" description="Helical" evidence="5">
    <location>
        <begin position="221"/>
        <end position="241"/>
    </location>
</feature>
<dbReference type="InterPro" id="IPR011990">
    <property type="entry name" value="TPR-like_helical_dom_sf"/>
</dbReference>
<dbReference type="GO" id="GO:0043565">
    <property type="term" value="F:sequence-specific DNA binding"/>
    <property type="evidence" value="ECO:0007669"/>
    <property type="project" value="InterPro"/>
</dbReference>
<dbReference type="InterPro" id="IPR009057">
    <property type="entry name" value="Homeodomain-like_sf"/>
</dbReference>
<dbReference type="PROSITE" id="PS00041">
    <property type="entry name" value="HTH_ARAC_FAMILY_1"/>
    <property type="match status" value="1"/>
</dbReference>
<feature type="compositionally biased region" description="Acidic residues" evidence="4">
    <location>
        <begin position="281"/>
        <end position="295"/>
    </location>
</feature>
<evidence type="ECO:0000256" key="2">
    <source>
        <dbReference type="ARBA" id="ARBA00023125"/>
    </source>
</evidence>
<accession>A0A448L386</accession>
<dbReference type="PANTHER" id="PTHR43280:SF2">
    <property type="entry name" value="HTH-TYPE TRANSCRIPTIONAL REGULATOR EXSA"/>
    <property type="match status" value="1"/>
</dbReference>
<evidence type="ECO:0000256" key="6">
    <source>
        <dbReference type="SAM" id="SignalP"/>
    </source>
</evidence>
<dbReference type="EMBL" id="LR134384">
    <property type="protein sequence ID" value="VEH14417.1"/>
    <property type="molecule type" value="Genomic_DNA"/>
</dbReference>
<evidence type="ECO:0000313" key="9">
    <source>
        <dbReference type="Proteomes" id="UP000274578"/>
    </source>
</evidence>
<dbReference type="GeneID" id="85011305"/>
<evidence type="ECO:0000256" key="4">
    <source>
        <dbReference type="SAM" id="MobiDB-lite"/>
    </source>
</evidence>
<feature type="chain" id="PRO_5019328560" evidence="6">
    <location>
        <begin position="27"/>
        <end position="424"/>
    </location>
</feature>
<protein>
    <submittedName>
        <fullName evidence="8">Uncharacterized HTH-type transcriptional regulator ypdC</fullName>
    </submittedName>
</protein>
<keyword evidence="5" id="KW-0812">Transmembrane</keyword>
<keyword evidence="5" id="KW-1133">Transmembrane helix</keyword>
<evidence type="ECO:0000256" key="3">
    <source>
        <dbReference type="ARBA" id="ARBA00023163"/>
    </source>
</evidence>
<evidence type="ECO:0000259" key="7">
    <source>
        <dbReference type="PROSITE" id="PS01124"/>
    </source>
</evidence>
<dbReference type="SUPFAM" id="SSF48452">
    <property type="entry name" value="TPR-like"/>
    <property type="match status" value="1"/>
</dbReference>
<feature type="signal peptide" evidence="6">
    <location>
        <begin position="1"/>
        <end position="26"/>
    </location>
</feature>
<keyword evidence="3" id="KW-0804">Transcription</keyword>
<keyword evidence="2" id="KW-0238">DNA-binding</keyword>
<dbReference type="SUPFAM" id="SSF46689">
    <property type="entry name" value="Homeodomain-like"/>
    <property type="match status" value="1"/>
</dbReference>
<feature type="domain" description="HTH araC/xylS-type" evidence="7">
    <location>
        <begin position="311"/>
        <end position="413"/>
    </location>
</feature>
<dbReference type="RefSeq" id="WP_004373447.1">
    <property type="nucleotide sequence ID" value="NZ_CAUTNN010000043.1"/>
</dbReference>
<keyword evidence="6" id="KW-0732">Signal</keyword>
<gene>
    <name evidence="8" type="primary">ypdC</name>
    <name evidence="8" type="ORF">NCTC13071_00393</name>
</gene>
<dbReference type="AlphaFoldDB" id="A0A448L386"/>
<sequence>MTFNYKILHMLVVAAMSAAMLFSCHSGQQDARQMAEAIEDTASSKEAYFRTMTKIAYAKYLKGETQSSLEYAYIALGRSIEERFQNYEATLAFLIGINKANIGEYDDAVPYFRRAISIFNAMPTPQNQWNGLYQKVYTLLNTELVMQNAGKYDEALRILPDLNRSFRLLAECPDTASMKAGANSTFGFMPRSAFKLAKSSETTILELQQQQQETELRTMRIALIMGGVIVLLLIFIVFRIVRYNRIITRKNASAVDTINRLLQYRKALMEERSQHEQSKETEDETKDSETEESTVEDTTKQEVDVDHELFDRIANIIMARKLFLQPKLTREDIINEVYVPHNKFAQLFTRYAGMSFTKFINDLRLEYAAQLLRDRPDYTIEAIGEECGMPIAQTFYRNFSDKFGVTPSDFRTLSQKKDRENQVK</sequence>
<evidence type="ECO:0000256" key="1">
    <source>
        <dbReference type="ARBA" id="ARBA00023015"/>
    </source>
</evidence>
<dbReference type="GO" id="GO:0003700">
    <property type="term" value="F:DNA-binding transcription factor activity"/>
    <property type="evidence" value="ECO:0007669"/>
    <property type="project" value="InterPro"/>
</dbReference>
<organism evidence="8 9">
    <name type="scientific">Segatella oris</name>
    <dbReference type="NCBI Taxonomy" id="28135"/>
    <lineage>
        <taxon>Bacteria</taxon>
        <taxon>Pseudomonadati</taxon>
        <taxon>Bacteroidota</taxon>
        <taxon>Bacteroidia</taxon>
        <taxon>Bacteroidales</taxon>
        <taxon>Prevotellaceae</taxon>
        <taxon>Segatella</taxon>
    </lineage>
</organism>
<dbReference type="Proteomes" id="UP000274578">
    <property type="component" value="Chromosome 1"/>
</dbReference>
<evidence type="ECO:0000256" key="5">
    <source>
        <dbReference type="SAM" id="Phobius"/>
    </source>
</evidence>
<name>A0A448L386_9BACT</name>
<dbReference type="PANTHER" id="PTHR43280">
    <property type="entry name" value="ARAC-FAMILY TRANSCRIPTIONAL REGULATOR"/>
    <property type="match status" value="1"/>
</dbReference>
<dbReference type="KEGG" id="poc:NCTC13071_00393"/>
<proteinExistence type="predicted"/>
<reference evidence="8 9" key="1">
    <citation type="submission" date="2018-12" db="EMBL/GenBank/DDBJ databases">
        <authorList>
            <consortium name="Pathogen Informatics"/>
        </authorList>
    </citation>
    <scope>NUCLEOTIDE SEQUENCE [LARGE SCALE GENOMIC DNA]</scope>
    <source>
        <strain evidence="8 9">NCTC13071</strain>
    </source>
</reference>
<feature type="region of interest" description="Disordered" evidence="4">
    <location>
        <begin position="271"/>
        <end position="300"/>
    </location>
</feature>
<dbReference type="Pfam" id="PF12833">
    <property type="entry name" value="HTH_18"/>
    <property type="match status" value="1"/>
</dbReference>
<keyword evidence="1" id="KW-0805">Transcription regulation</keyword>